<name>A0A5C5UF92_9CORY</name>
<proteinExistence type="predicted"/>
<organism evidence="1 2">
    <name type="scientific">Corynebacterium canis</name>
    <dbReference type="NCBI Taxonomy" id="679663"/>
    <lineage>
        <taxon>Bacteria</taxon>
        <taxon>Bacillati</taxon>
        <taxon>Actinomycetota</taxon>
        <taxon>Actinomycetes</taxon>
        <taxon>Mycobacteriales</taxon>
        <taxon>Corynebacteriaceae</taxon>
        <taxon>Corynebacterium</taxon>
    </lineage>
</organism>
<protein>
    <submittedName>
        <fullName evidence="1">Uncharacterized protein</fullName>
    </submittedName>
</protein>
<dbReference type="RefSeq" id="WP_146324728.1">
    <property type="nucleotide sequence ID" value="NZ_BAABLR010000005.1"/>
</dbReference>
<sequence length="87" mass="9285">MELQPEHVRSLVSELLYGAGSAAAGHHTPDPALGEFSTALAAAIEACSRRSLHLGRHAESIANRAANYVLEVEDTDHHLAYQLGKLA</sequence>
<evidence type="ECO:0000313" key="2">
    <source>
        <dbReference type="Proteomes" id="UP000320791"/>
    </source>
</evidence>
<dbReference type="OrthoDB" id="4423080at2"/>
<dbReference type="AlphaFoldDB" id="A0A5C5UF92"/>
<evidence type="ECO:0000313" key="1">
    <source>
        <dbReference type="EMBL" id="TWT24212.1"/>
    </source>
</evidence>
<dbReference type="EMBL" id="VOHM01000018">
    <property type="protein sequence ID" value="TWT24212.1"/>
    <property type="molecule type" value="Genomic_DNA"/>
</dbReference>
<keyword evidence="2" id="KW-1185">Reference proteome</keyword>
<reference evidence="1 2" key="1">
    <citation type="submission" date="2019-08" db="EMBL/GenBank/DDBJ databases">
        <authorList>
            <person name="Lei W."/>
        </authorList>
    </citation>
    <scope>NUCLEOTIDE SEQUENCE [LARGE SCALE GENOMIC DNA]</scope>
    <source>
        <strain evidence="1 2">CCUG 58627</strain>
    </source>
</reference>
<gene>
    <name evidence="1" type="ORF">FRX94_08615</name>
</gene>
<dbReference type="Proteomes" id="UP000320791">
    <property type="component" value="Unassembled WGS sequence"/>
</dbReference>
<comment type="caution">
    <text evidence="1">The sequence shown here is derived from an EMBL/GenBank/DDBJ whole genome shotgun (WGS) entry which is preliminary data.</text>
</comment>
<accession>A0A5C5UF92</accession>